<sequence length="579" mass="63962">MAVQAQAFSCRECNWDECEECCGKTQDHLGIQGLWKARGNHRRFKIVRTTDSPSDLEINGFVITGRYQEGWWAKGTLKENGQWYQGCVREEQGERTGFVRVHLWDTNEIVTNFREKEDSPWGADSLLMRSARVKVNPKVLCIAQNSIEQICAQLRSGETASDSAAALLESRVEDSSAWRSLPVPGQQLVVLPSQGLEVAGREYYREGDAGRVSSEVYLDGNGDKAFDVTWLRTGLTWRMSKDWASRVRIVGAAPAFGEEVEALPGAEFTNGSGTEFYAPGDRGRVSSDLRLVPVQGRSELRFGVAWYRSGLVSFMTAEGWTKKFNVVGSARTLVLGDEVQALPGQKLTVDGVVYYSEGDVGRVTNVGIRKNDDLDACEGRRISWYKSGRSSVQTVESWPKTVRLIEGEEKSNLVGVEDKRIIEEAVASQEVTMAKPMQLVSGQPKEAAKGLYHMMRVKDPFADDSAARIEQEVDSFVKDLKESAVVLALLEAKQGDADEVRRIENFYGGEEAISRAKGDIEYFGKGEGVGSLRGGPQRLSGQGPRPCGPAAFPWAQEREGRRACRAARGGIEALHDHGF</sequence>
<reference evidence="1" key="1">
    <citation type="submission" date="2023-10" db="EMBL/GenBank/DDBJ databases">
        <authorList>
            <person name="Chen Y."/>
            <person name="Shah S."/>
            <person name="Dougan E. K."/>
            <person name="Thang M."/>
            <person name="Chan C."/>
        </authorList>
    </citation>
    <scope>NUCLEOTIDE SEQUENCE [LARGE SCALE GENOMIC DNA]</scope>
</reference>
<gene>
    <name evidence="1" type="ORF">PCOR1329_LOCUS77542</name>
</gene>
<protein>
    <submittedName>
        <fullName evidence="1">Uncharacterized protein</fullName>
    </submittedName>
</protein>
<accession>A0ABN9XNQ5</accession>
<dbReference type="EMBL" id="CAUYUJ010020735">
    <property type="protein sequence ID" value="CAK0900184.1"/>
    <property type="molecule type" value="Genomic_DNA"/>
</dbReference>
<name>A0ABN9XNQ5_9DINO</name>
<comment type="caution">
    <text evidence="1">The sequence shown here is derived from an EMBL/GenBank/DDBJ whole genome shotgun (WGS) entry which is preliminary data.</text>
</comment>
<evidence type="ECO:0000313" key="2">
    <source>
        <dbReference type="Proteomes" id="UP001189429"/>
    </source>
</evidence>
<evidence type="ECO:0000313" key="1">
    <source>
        <dbReference type="EMBL" id="CAK0900184.1"/>
    </source>
</evidence>
<proteinExistence type="predicted"/>
<keyword evidence="2" id="KW-1185">Reference proteome</keyword>
<organism evidence="1 2">
    <name type="scientific">Prorocentrum cordatum</name>
    <dbReference type="NCBI Taxonomy" id="2364126"/>
    <lineage>
        <taxon>Eukaryota</taxon>
        <taxon>Sar</taxon>
        <taxon>Alveolata</taxon>
        <taxon>Dinophyceae</taxon>
        <taxon>Prorocentrales</taxon>
        <taxon>Prorocentraceae</taxon>
        <taxon>Prorocentrum</taxon>
    </lineage>
</organism>
<dbReference type="Proteomes" id="UP001189429">
    <property type="component" value="Unassembled WGS sequence"/>
</dbReference>